<evidence type="ECO:0000313" key="2">
    <source>
        <dbReference type="EMBL" id="MFB9558367.1"/>
    </source>
</evidence>
<sequence length="45" mass="4974">MVLIDGTLIGTRCRTGKADRRNCSGKHRSHGLHSRALTDENGRLI</sequence>
<reference evidence="2 3" key="1">
    <citation type="submission" date="2024-09" db="EMBL/GenBank/DDBJ databases">
        <authorList>
            <person name="Sun Q."/>
            <person name="Mori K."/>
        </authorList>
    </citation>
    <scope>NUCLEOTIDE SEQUENCE [LARGE SCALE GENOMIC DNA]</scope>
    <source>
        <strain evidence="2 3">JCM 4414</strain>
    </source>
</reference>
<dbReference type="EMBL" id="JBHMCT010000020">
    <property type="protein sequence ID" value="MFB9558367.1"/>
    <property type="molecule type" value="Genomic_DNA"/>
</dbReference>
<evidence type="ECO:0008006" key="4">
    <source>
        <dbReference type="Google" id="ProtNLM"/>
    </source>
</evidence>
<keyword evidence="3" id="KW-1185">Reference proteome</keyword>
<accession>A0ABV5QXZ7</accession>
<evidence type="ECO:0000313" key="3">
    <source>
        <dbReference type="Proteomes" id="UP001589716"/>
    </source>
</evidence>
<comment type="caution">
    <text evidence="2">The sequence shown here is derived from an EMBL/GenBank/DDBJ whole genome shotgun (WGS) entry which is preliminary data.</text>
</comment>
<evidence type="ECO:0000256" key="1">
    <source>
        <dbReference type="SAM" id="MobiDB-lite"/>
    </source>
</evidence>
<organism evidence="2 3">
    <name type="scientific">Streptomyces roseoviridis</name>
    <dbReference type="NCBI Taxonomy" id="67361"/>
    <lineage>
        <taxon>Bacteria</taxon>
        <taxon>Bacillati</taxon>
        <taxon>Actinomycetota</taxon>
        <taxon>Actinomycetes</taxon>
        <taxon>Kitasatosporales</taxon>
        <taxon>Streptomycetaceae</taxon>
        <taxon>Streptomyces</taxon>
    </lineage>
</organism>
<proteinExistence type="predicted"/>
<protein>
    <recommendedName>
        <fullName evidence="4">Transposase</fullName>
    </recommendedName>
</protein>
<dbReference type="Proteomes" id="UP001589716">
    <property type="component" value="Unassembled WGS sequence"/>
</dbReference>
<dbReference type="RefSeq" id="WP_345483609.1">
    <property type="nucleotide sequence ID" value="NZ_BAAAWU010000001.1"/>
</dbReference>
<name>A0ABV5QXZ7_9ACTN</name>
<gene>
    <name evidence="2" type="ORF">ACFFTP_29810</name>
</gene>
<feature type="compositionally biased region" description="Basic and acidic residues" evidence="1">
    <location>
        <begin position="36"/>
        <end position="45"/>
    </location>
</feature>
<feature type="region of interest" description="Disordered" evidence="1">
    <location>
        <begin position="17"/>
        <end position="45"/>
    </location>
</feature>
<feature type="compositionally biased region" description="Basic residues" evidence="1">
    <location>
        <begin position="23"/>
        <end position="33"/>
    </location>
</feature>